<keyword evidence="2" id="KW-0560">Oxidoreductase</keyword>
<dbReference type="InterPro" id="IPR007138">
    <property type="entry name" value="ABM_dom"/>
</dbReference>
<sequence>MSDGQVYLDGHIDVPADRRAAVDAALPVHIALTRAEPGCLKFEVTACGTVEGRLLVSEIFTDQAAFDAHQARTKSSDWFQVTAGIPRDYTIRVEGDTPPR</sequence>
<evidence type="ECO:0000259" key="1">
    <source>
        <dbReference type="PROSITE" id="PS51725"/>
    </source>
</evidence>
<dbReference type="AlphaFoldDB" id="A0A549TBZ9"/>
<keyword evidence="2" id="KW-0503">Monooxygenase</keyword>
<dbReference type="InterPro" id="IPR011008">
    <property type="entry name" value="Dimeric_a/b-barrel"/>
</dbReference>
<reference evidence="2 3" key="1">
    <citation type="submission" date="2019-07" db="EMBL/GenBank/DDBJ databases">
        <title>Ln-dependent methylotrophs.</title>
        <authorList>
            <person name="Tani A."/>
        </authorList>
    </citation>
    <scope>NUCLEOTIDE SEQUENCE [LARGE SCALE GENOMIC DNA]</scope>
    <source>
        <strain evidence="2 3">SM12</strain>
    </source>
</reference>
<accession>A0A549TBZ9</accession>
<dbReference type="PROSITE" id="PS51725">
    <property type="entry name" value="ABM"/>
    <property type="match status" value="1"/>
</dbReference>
<feature type="domain" description="ABM" evidence="1">
    <location>
        <begin position="6"/>
        <end position="97"/>
    </location>
</feature>
<keyword evidence="3" id="KW-1185">Reference proteome</keyword>
<evidence type="ECO:0000313" key="2">
    <source>
        <dbReference type="EMBL" id="TRL39410.1"/>
    </source>
</evidence>
<proteinExistence type="predicted"/>
<dbReference type="Pfam" id="PF03992">
    <property type="entry name" value="ABM"/>
    <property type="match status" value="1"/>
</dbReference>
<dbReference type="Gene3D" id="3.30.70.100">
    <property type="match status" value="1"/>
</dbReference>
<dbReference type="Proteomes" id="UP000316801">
    <property type="component" value="Unassembled WGS sequence"/>
</dbReference>
<protein>
    <submittedName>
        <fullName evidence="2">Antibiotic biosynthesis monooxygenase</fullName>
    </submittedName>
</protein>
<dbReference type="GO" id="GO:0004497">
    <property type="term" value="F:monooxygenase activity"/>
    <property type="evidence" value="ECO:0007669"/>
    <property type="project" value="UniProtKB-KW"/>
</dbReference>
<dbReference type="EMBL" id="VJMG01000021">
    <property type="protein sequence ID" value="TRL39410.1"/>
    <property type="molecule type" value="Genomic_DNA"/>
</dbReference>
<comment type="caution">
    <text evidence="2">The sequence shown here is derived from an EMBL/GenBank/DDBJ whole genome shotgun (WGS) entry which is preliminary data.</text>
</comment>
<gene>
    <name evidence="2" type="ORF">FNA46_09720</name>
</gene>
<organism evidence="2 3">
    <name type="scientific">Rhizobium straminoryzae</name>
    <dbReference type="NCBI Taxonomy" id="1387186"/>
    <lineage>
        <taxon>Bacteria</taxon>
        <taxon>Pseudomonadati</taxon>
        <taxon>Pseudomonadota</taxon>
        <taxon>Alphaproteobacteria</taxon>
        <taxon>Hyphomicrobiales</taxon>
        <taxon>Rhizobiaceae</taxon>
        <taxon>Rhizobium/Agrobacterium group</taxon>
        <taxon>Rhizobium</taxon>
    </lineage>
</organism>
<dbReference type="RefSeq" id="WP_143124989.1">
    <property type="nucleotide sequence ID" value="NZ_VJMG01000021.1"/>
</dbReference>
<dbReference type="SUPFAM" id="SSF54909">
    <property type="entry name" value="Dimeric alpha+beta barrel"/>
    <property type="match status" value="1"/>
</dbReference>
<evidence type="ECO:0000313" key="3">
    <source>
        <dbReference type="Proteomes" id="UP000316801"/>
    </source>
</evidence>
<name>A0A549TBZ9_9HYPH</name>